<dbReference type="AlphaFoldDB" id="A0A6J6DL19"/>
<organism evidence="2">
    <name type="scientific">freshwater metagenome</name>
    <dbReference type="NCBI Taxonomy" id="449393"/>
    <lineage>
        <taxon>unclassified sequences</taxon>
        <taxon>metagenomes</taxon>
        <taxon>ecological metagenomes</taxon>
    </lineage>
</organism>
<evidence type="ECO:0000313" key="2">
    <source>
        <dbReference type="EMBL" id="CAB4564066.1"/>
    </source>
</evidence>
<feature type="compositionally biased region" description="Basic and acidic residues" evidence="1">
    <location>
        <begin position="1"/>
        <end position="11"/>
    </location>
</feature>
<accession>A0A6J6DL19</accession>
<name>A0A6J6DL19_9ZZZZ</name>
<gene>
    <name evidence="2" type="ORF">UFOPK1698_00109</name>
</gene>
<evidence type="ECO:0000256" key="1">
    <source>
        <dbReference type="SAM" id="MobiDB-lite"/>
    </source>
</evidence>
<dbReference type="EMBL" id="CAEZTP010000004">
    <property type="protein sequence ID" value="CAB4564066.1"/>
    <property type="molecule type" value="Genomic_DNA"/>
</dbReference>
<proteinExistence type="predicted"/>
<feature type="region of interest" description="Disordered" evidence="1">
    <location>
        <begin position="1"/>
        <end position="30"/>
    </location>
</feature>
<reference evidence="2" key="1">
    <citation type="submission" date="2020-05" db="EMBL/GenBank/DDBJ databases">
        <authorList>
            <person name="Chiriac C."/>
            <person name="Salcher M."/>
            <person name="Ghai R."/>
            <person name="Kavagutti S V."/>
        </authorList>
    </citation>
    <scope>NUCLEOTIDE SEQUENCE</scope>
</reference>
<protein>
    <submittedName>
        <fullName evidence="2">Unannotated protein</fullName>
    </submittedName>
</protein>
<sequence>MFTKDGSKTSSEKSCTVSPAAASGRPGPTSVINASVTRMYPGEKISPASFIVITAAA</sequence>